<gene>
    <name evidence="4" type="ORF">GBAR_LOCUS15989</name>
</gene>
<feature type="domain" description="Death" evidence="3">
    <location>
        <begin position="362"/>
        <end position="422"/>
    </location>
</feature>
<sequence length="719" mass="78259">MFVYDLEEDGLPDSHPAVEQNTTVNVTGNGPIADAESEFINNASLYWNGSAVTITCEFKEGIEGASCVLVYREYGNKTLLMKKYHQNTVFPKTLTVGGDLEKYTFAIFGKDGSIVDQRPIIAGRMNVTETTTPTITEATFSDGRVSSVAIGVSATVLCIIVILVILAVVTLILWRKSHKSGSQDDGGANPKKDEHAEGEAKPPFSGESFHQRQDSGISMSTHPGEANPPRSLMSSLDSGINSTPPLMSKQKGMYTDVEPSTSGVQPPIPEDSRVQYQEIDIRTTHKMARSQYADLGPLPTNRPKPPKIETKTQNPYVDVLPHTATPVNDNSNGDKKNADKATPKGPPTVESVMSLLWGVVGRWKEIAEGLEFDEDLIDEIDTNNDMDEGCLQVCVEMWVSKLQPSWEKLSHVLRDLGEVELACQAWSEDQDPDVGGGAANFEVKPQESTAQSGGTATVASELSAPQNDVNEVGESRGSKITMFLWDTKSSGKYDRPYEEPLVKSFKENCGHKDNVGSKSDDIINNESKDVIGNGVEEENNNIELSYLTTKCMQEQCENGEAAVFALGSVDHSVSEVLKVADVHHVFDRVLPLQMATDASGLAKVAAKLHSEGCGGGGSADKTTYGIQIQQQAVECKTTPPRLTDGESQKPAVAGANRVPSTVTKFKKRKKRKRRRRRSLSRHLQVKSMASLSVQGRRPRNRVGTCPSTNGYCTCVLFST</sequence>
<evidence type="ECO:0000259" key="3">
    <source>
        <dbReference type="PROSITE" id="PS50017"/>
    </source>
</evidence>
<dbReference type="InterPro" id="IPR000488">
    <property type="entry name" value="Death_dom"/>
</dbReference>
<accession>A0AA35SF72</accession>
<feature type="region of interest" description="Disordered" evidence="1">
    <location>
        <begin position="662"/>
        <end position="684"/>
    </location>
</feature>
<evidence type="ECO:0000256" key="1">
    <source>
        <dbReference type="SAM" id="MobiDB-lite"/>
    </source>
</evidence>
<feature type="compositionally biased region" description="Basic and acidic residues" evidence="1">
    <location>
        <begin position="332"/>
        <end position="342"/>
    </location>
</feature>
<dbReference type="AlphaFoldDB" id="A0AA35SF72"/>
<comment type="caution">
    <text evidence="4">The sequence shown here is derived from an EMBL/GenBank/DDBJ whole genome shotgun (WGS) entry which is preliminary data.</text>
</comment>
<evidence type="ECO:0000313" key="5">
    <source>
        <dbReference type="Proteomes" id="UP001174909"/>
    </source>
</evidence>
<organism evidence="4 5">
    <name type="scientific">Geodia barretti</name>
    <name type="common">Barrett's horny sponge</name>
    <dbReference type="NCBI Taxonomy" id="519541"/>
    <lineage>
        <taxon>Eukaryota</taxon>
        <taxon>Metazoa</taxon>
        <taxon>Porifera</taxon>
        <taxon>Demospongiae</taxon>
        <taxon>Heteroscleromorpha</taxon>
        <taxon>Tetractinellida</taxon>
        <taxon>Astrophorina</taxon>
        <taxon>Geodiidae</taxon>
        <taxon>Geodia</taxon>
    </lineage>
</organism>
<feature type="transmembrane region" description="Helical" evidence="2">
    <location>
        <begin position="148"/>
        <end position="174"/>
    </location>
</feature>
<evidence type="ECO:0000313" key="4">
    <source>
        <dbReference type="EMBL" id="CAI8028053.1"/>
    </source>
</evidence>
<name>A0AA35SF72_GEOBA</name>
<feature type="compositionally biased region" description="Polar residues" evidence="1">
    <location>
        <begin position="446"/>
        <end position="469"/>
    </location>
</feature>
<evidence type="ECO:0000256" key="2">
    <source>
        <dbReference type="SAM" id="Phobius"/>
    </source>
</evidence>
<dbReference type="GO" id="GO:0007165">
    <property type="term" value="P:signal transduction"/>
    <property type="evidence" value="ECO:0007669"/>
    <property type="project" value="InterPro"/>
</dbReference>
<dbReference type="PROSITE" id="PS50017">
    <property type="entry name" value="DEATH_DOMAIN"/>
    <property type="match status" value="1"/>
</dbReference>
<feature type="compositionally biased region" description="Polar residues" evidence="1">
    <location>
        <begin position="232"/>
        <end position="245"/>
    </location>
</feature>
<keyword evidence="2" id="KW-1133">Transmembrane helix</keyword>
<keyword evidence="2" id="KW-0812">Transmembrane</keyword>
<keyword evidence="5" id="KW-1185">Reference proteome</keyword>
<proteinExistence type="predicted"/>
<dbReference type="Gene3D" id="1.10.533.10">
    <property type="entry name" value="Death Domain, Fas"/>
    <property type="match status" value="1"/>
</dbReference>
<reference evidence="4" key="1">
    <citation type="submission" date="2023-03" db="EMBL/GenBank/DDBJ databases">
        <authorList>
            <person name="Steffen K."/>
            <person name="Cardenas P."/>
        </authorList>
    </citation>
    <scope>NUCLEOTIDE SEQUENCE</scope>
</reference>
<feature type="region of interest" description="Disordered" evidence="1">
    <location>
        <begin position="309"/>
        <end position="347"/>
    </location>
</feature>
<dbReference type="CDD" id="cd01670">
    <property type="entry name" value="Death"/>
    <property type="match status" value="1"/>
</dbReference>
<dbReference type="InterPro" id="IPR011029">
    <property type="entry name" value="DEATH-like_dom_sf"/>
</dbReference>
<dbReference type="Proteomes" id="UP001174909">
    <property type="component" value="Unassembled WGS sequence"/>
</dbReference>
<feature type="compositionally biased region" description="Basic and acidic residues" evidence="1">
    <location>
        <begin position="190"/>
        <end position="200"/>
    </location>
</feature>
<feature type="region of interest" description="Disordered" evidence="1">
    <location>
        <begin position="446"/>
        <end position="473"/>
    </location>
</feature>
<protein>
    <recommendedName>
        <fullName evidence="3">Death domain-containing protein</fullName>
    </recommendedName>
</protein>
<keyword evidence="2" id="KW-0472">Membrane</keyword>
<feature type="region of interest" description="Disordered" evidence="1">
    <location>
        <begin position="179"/>
        <end position="270"/>
    </location>
</feature>
<dbReference type="EMBL" id="CASHTH010002315">
    <property type="protein sequence ID" value="CAI8028053.1"/>
    <property type="molecule type" value="Genomic_DNA"/>
</dbReference>
<feature type="compositionally biased region" description="Basic residues" evidence="1">
    <location>
        <begin position="664"/>
        <end position="684"/>
    </location>
</feature>